<dbReference type="InterPro" id="IPR016181">
    <property type="entry name" value="Acyl_CoA_acyltransferase"/>
</dbReference>
<dbReference type="SUPFAM" id="SSF55729">
    <property type="entry name" value="Acyl-CoA N-acyltransferases (Nat)"/>
    <property type="match status" value="1"/>
</dbReference>
<comment type="caution">
    <text evidence="4">The sequence shown here is derived from an EMBL/GenBank/DDBJ whole genome shotgun (WGS) entry which is preliminary data.</text>
</comment>
<keyword evidence="1 4" id="KW-0808">Transferase</keyword>
<dbReference type="EMBL" id="JBHTBN010000004">
    <property type="protein sequence ID" value="MFC7357784.1"/>
    <property type="molecule type" value="Genomic_DNA"/>
</dbReference>
<dbReference type="InterPro" id="IPR000182">
    <property type="entry name" value="GNAT_dom"/>
</dbReference>
<dbReference type="Proteomes" id="UP001596415">
    <property type="component" value="Unassembled WGS sequence"/>
</dbReference>
<reference evidence="5" key="1">
    <citation type="journal article" date="2019" name="Int. J. Syst. Evol. Microbiol.">
        <title>The Global Catalogue of Microorganisms (GCM) 10K type strain sequencing project: providing services to taxonomists for standard genome sequencing and annotation.</title>
        <authorList>
            <consortium name="The Broad Institute Genomics Platform"/>
            <consortium name="The Broad Institute Genome Sequencing Center for Infectious Disease"/>
            <person name="Wu L."/>
            <person name="Ma J."/>
        </authorList>
    </citation>
    <scope>NUCLEOTIDE SEQUENCE [LARGE SCALE GENOMIC DNA]</scope>
    <source>
        <strain evidence="5">CGMCC 1.16306</strain>
    </source>
</reference>
<proteinExistence type="predicted"/>
<dbReference type="GO" id="GO:0016746">
    <property type="term" value="F:acyltransferase activity"/>
    <property type="evidence" value="ECO:0007669"/>
    <property type="project" value="UniProtKB-KW"/>
</dbReference>
<dbReference type="PANTHER" id="PTHR10545:SF29">
    <property type="entry name" value="GH14572P-RELATED"/>
    <property type="match status" value="1"/>
</dbReference>
<dbReference type="InterPro" id="IPR051016">
    <property type="entry name" value="Diverse_Substrate_AcTransf"/>
</dbReference>
<keyword evidence="2 4" id="KW-0012">Acyltransferase</keyword>
<evidence type="ECO:0000313" key="4">
    <source>
        <dbReference type="EMBL" id="MFC7357784.1"/>
    </source>
</evidence>
<dbReference type="EC" id="2.3.-.-" evidence="4"/>
<evidence type="ECO:0000256" key="2">
    <source>
        <dbReference type="ARBA" id="ARBA00023315"/>
    </source>
</evidence>
<dbReference type="Gene3D" id="3.40.630.30">
    <property type="match status" value="1"/>
</dbReference>
<sequence>MDIHIRKATKADMPRVLELITELAVYEKEPDGVKIKVDTLEKEGFGADPLFTCFVAEVKGIVEGIAIVYDVFSTWRGRAVHLEDLIVTQSMRGKGIGLKLYSKVMQYAHERGIVAVKWIVLDWNKPAIDFYEKSGAIFYKDWYIAIMEEEGLAQFIDK</sequence>
<organism evidence="4 5">
    <name type="scientific">Jejudonia soesokkakensis</name>
    <dbReference type="NCBI Taxonomy" id="1323432"/>
    <lineage>
        <taxon>Bacteria</taxon>
        <taxon>Pseudomonadati</taxon>
        <taxon>Bacteroidota</taxon>
        <taxon>Flavobacteriia</taxon>
        <taxon>Flavobacteriales</taxon>
        <taxon>Flavobacteriaceae</taxon>
        <taxon>Jejudonia</taxon>
    </lineage>
</organism>
<name>A0ABW2MWG2_9FLAO</name>
<dbReference type="CDD" id="cd04301">
    <property type="entry name" value="NAT_SF"/>
    <property type="match status" value="1"/>
</dbReference>
<protein>
    <submittedName>
        <fullName evidence="4">GNAT family N-acetyltransferase</fullName>
        <ecNumber evidence="4">2.3.-.-</ecNumber>
    </submittedName>
</protein>
<gene>
    <name evidence="4" type="ORF">ACFQO1_08800</name>
</gene>
<evidence type="ECO:0000313" key="5">
    <source>
        <dbReference type="Proteomes" id="UP001596415"/>
    </source>
</evidence>
<dbReference type="Pfam" id="PF00583">
    <property type="entry name" value="Acetyltransf_1"/>
    <property type="match status" value="1"/>
</dbReference>
<dbReference type="PROSITE" id="PS51186">
    <property type="entry name" value="GNAT"/>
    <property type="match status" value="1"/>
</dbReference>
<accession>A0ABW2MWG2</accession>
<feature type="domain" description="N-acetyltransferase" evidence="3">
    <location>
        <begin position="3"/>
        <end position="153"/>
    </location>
</feature>
<keyword evidence="5" id="KW-1185">Reference proteome</keyword>
<evidence type="ECO:0000259" key="3">
    <source>
        <dbReference type="PROSITE" id="PS51186"/>
    </source>
</evidence>
<dbReference type="PANTHER" id="PTHR10545">
    <property type="entry name" value="DIAMINE N-ACETYLTRANSFERASE"/>
    <property type="match status" value="1"/>
</dbReference>
<dbReference type="RefSeq" id="WP_380217642.1">
    <property type="nucleotide sequence ID" value="NZ_JBHTBN010000004.1"/>
</dbReference>
<evidence type="ECO:0000256" key="1">
    <source>
        <dbReference type="ARBA" id="ARBA00022679"/>
    </source>
</evidence>